<reference evidence="1" key="1">
    <citation type="submission" date="2023-10" db="EMBL/GenBank/DDBJ databases">
        <authorList>
            <person name="Domelevo Entfellner J.-B."/>
        </authorList>
    </citation>
    <scope>NUCLEOTIDE SEQUENCE</scope>
</reference>
<dbReference type="EMBL" id="OY731407">
    <property type="protein sequence ID" value="CAJ1976961.1"/>
    <property type="molecule type" value="Genomic_DNA"/>
</dbReference>
<evidence type="ECO:0000313" key="2">
    <source>
        <dbReference type="Proteomes" id="UP001189624"/>
    </source>
</evidence>
<proteinExistence type="predicted"/>
<gene>
    <name evidence="1" type="ORF">AYBTSS11_LOCUS29104</name>
</gene>
<keyword evidence="2" id="KW-1185">Reference proteome</keyword>
<dbReference type="Gramene" id="rna-AYBTSS11_LOCUS29104">
    <property type="protein sequence ID" value="CAJ1976961.1"/>
    <property type="gene ID" value="gene-AYBTSS11_LOCUS29104"/>
</dbReference>
<sequence>MEAWCRLLGSVVRSGPSETQTNRIFAFSPSKYQHSKPNSPRLTLPMARVSLGIMAVTSQTSISKTSSLAPSGV</sequence>
<name>A0AA86W1U4_9FABA</name>
<dbReference type="AlphaFoldDB" id="A0AA86W1U4"/>
<protein>
    <submittedName>
        <fullName evidence="1">Uncharacterized protein</fullName>
    </submittedName>
</protein>
<evidence type="ECO:0000313" key="1">
    <source>
        <dbReference type="EMBL" id="CAJ1976961.1"/>
    </source>
</evidence>
<organism evidence="1 2">
    <name type="scientific">Sphenostylis stenocarpa</name>
    <dbReference type="NCBI Taxonomy" id="92480"/>
    <lineage>
        <taxon>Eukaryota</taxon>
        <taxon>Viridiplantae</taxon>
        <taxon>Streptophyta</taxon>
        <taxon>Embryophyta</taxon>
        <taxon>Tracheophyta</taxon>
        <taxon>Spermatophyta</taxon>
        <taxon>Magnoliopsida</taxon>
        <taxon>eudicotyledons</taxon>
        <taxon>Gunneridae</taxon>
        <taxon>Pentapetalae</taxon>
        <taxon>rosids</taxon>
        <taxon>fabids</taxon>
        <taxon>Fabales</taxon>
        <taxon>Fabaceae</taxon>
        <taxon>Papilionoideae</taxon>
        <taxon>50 kb inversion clade</taxon>
        <taxon>NPAAA clade</taxon>
        <taxon>indigoferoid/millettioid clade</taxon>
        <taxon>Phaseoleae</taxon>
        <taxon>Sphenostylis</taxon>
    </lineage>
</organism>
<dbReference type="Proteomes" id="UP001189624">
    <property type="component" value="Chromosome 10"/>
</dbReference>
<accession>A0AA86W1U4</accession>